<dbReference type="Gene3D" id="1.20.890.10">
    <property type="entry name" value="cAMP-dependent protein kinase regulatory subunit, dimerization-anchoring domain"/>
    <property type="match status" value="1"/>
</dbReference>
<proteinExistence type="predicted"/>
<feature type="compositionally biased region" description="Polar residues" evidence="1">
    <location>
        <begin position="463"/>
        <end position="476"/>
    </location>
</feature>
<gene>
    <name evidence="3" type="ORF">PBY51_009618</name>
</gene>
<feature type="domain" description="RIIa" evidence="2">
    <location>
        <begin position="14"/>
        <end position="51"/>
    </location>
</feature>
<keyword evidence="4" id="KW-1185">Reference proteome</keyword>
<feature type="compositionally biased region" description="Acidic residues" evidence="1">
    <location>
        <begin position="536"/>
        <end position="547"/>
    </location>
</feature>
<reference evidence="3 4" key="2">
    <citation type="journal article" date="2023" name="Mol. Biol. Evol.">
        <title>Genomics of Secondarily Temperate Adaptation in the Only Non-Antarctic Icefish.</title>
        <authorList>
            <person name="Rivera-Colon A.G."/>
            <person name="Rayamajhi N."/>
            <person name="Minhas B.F."/>
            <person name="Madrigal G."/>
            <person name="Bilyk K.T."/>
            <person name="Yoon V."/>
            <person name="Hune M."/>
            <person name="Gregory S."/>
            <person name="Cheng C.H.C."/>
            <person name="Catchen J.M."/>
        </authorList>
    </citation>
    <scope>NUCLEOTIDE SEQUENCE [LARGE SCALE GENOMIC DNA]</scope>
    <source>
        <strain evidence="3">JMC-PN-2008</strain>
    </source>
</reference>
<protein>
    <recommendedName>
        <fullName evidence="2">RIIa domain-containing protein</fullName>
    </recommendedName>
</protein>
<dbReference type="Pfam" id="PF02197">
    <property type="entry name" value="RIIa"/>
    <property type="match status" value="1"/>
</dbReference>
<dbReference type="SMART" id="SM00394">
    <property type="entry name" value="RIIa"/>
    <property type="match status" value="1"/>
</dbReference>
<dbReference type="EMBL" id="JAUZQC010000007">
    <property type="protein sequence ID" value="KAK5868619.1"/>
    <property type="molecule type" value="Genomic_DNA"/>
</dbReference>
<dbReference type="AlphaFoldDB" id="A0AAN8AU15"/>
<accession>A0AAN8AU15</accession>
<feature type="compositionally biased region" description="Acidic residues" evidence="1">
    <location>
        <begin position="327"/>
        <end position="340"/>
    </location>
</feature>
<dbReference type="InterPro" id="IPR003117">
    <property type="entry name" value="cAMP_dep_PK_reg_su_I/II_a/b"/>
</dbReference>
<reference evidence="3 4" key="1">
    <citation type="journal article" date="2023" name="Genes (Basel)">
        <title>Chromosome-Level Genome Assembly and Circadian Gene Repertoire of the Patagonia Blennie Eleginops maclovinus-The Closest Ancestral Proxy of Antarctic Cryonotothenioids.</title>
        <authorList>
            <person name="Cheng C.C."/>
            <person name="Rivera-Colon A.G."/>
            <person name="Minhas B.F."/>
            <person name="Wilson L."/>
            <person name="Rayamajhi N."/>
            <person name="Vargas-Chacoff L."/>
            <person name="Catchen J.M."/>
        </authorList>
    </citation>
    <scope>NUCLEOTIDE SEQUENCE [LARGE SCALE GENOMIC DNA]</scope>
    <source>
        <strain evidence="3">JMC-PN-2008</strain>
    </source>
</reference>
<dbReference type="PANTHER" id="PTHR10699:SF11">
    <property type="entry name" value="IGLOO, ISOFORM A"/>
    <property type="match status" value="1"/>
</dbReference>
<dbReference type="PANTHER" id="PTHR10699">
    <property type="entry name" value="NEUROMODULIN"/>
    <property type="match status" value="1"/>
</dbReference>
<sequence length="630" mass="70269">MSVPFSNTHLRVPRGFGTILEGLAREVLRDQPEDIPKYAAHYFDALLKQRDESGIDPAEWAAKLEDRFYNNHAFRASKPSPEKEPSAKMTISKEKSYESQTEDESNHTEDSNVSTTHPTLSEEVDLSESMEEYEEKQGITEKHVVSIEEGLSEEESVNMLPAADLQPDDLSGTEEERDQTITTFDQVDRAANGKDSFTVADQDNARSELEPTDLLSLKAISNVDGCAQELKLENECGDDEPKTSFVDMEIVDSEGDENNDGEEAVEVLSYPGLADVDVCATELGGTERSMEGANAENDEDSSKSQPEEKTVQSVLSQSETPEHNQQEEEDQVEKTEEEASSSESFSDVIHERLTHIEADLVCNDMPNEDSLVEINFEDVPKGQQIKEVEEKQPEEDSSVDVLQTRFLEMQQEEECKTAVETESNISHKQDHDEPAMMGVEKEVKSEGEEMERDHKKSDIMNKNLDTNDSHLNNSDIDGNREGVKTIGSSHQPTIDEANSEDEMDHKNEGNNKEGEINRNEFHQNEGWEKDEKSNNAEDETTDTDTVGETEVTSTEKGPDDVGQLEGEVDSEMQERSDTLCEDGGISPTPSADQPAAEEEEPLASEKDSTDREGKSSDKVNLLLNAEYIHQ</sequence>
<feature type="region of interest" description="Disordered" evidence="1">
    <location>
        <begin position="75"/>
        <end position="129"/>
    </location>
</feature>
<name>A0AAN8AU15_ELEMC</name>
<feature type="compositionally biased region" description="Basic and acidic residues" evidence="1">
    <location>
        <begin position="603"/>
        <end position="617"/>
    </location>
</feature>
<dbReference type="CDD" id="cd12100">
    <property type="entry name" value="DD_CABYR_SP17"/>
    <property type="match status" value="1"/>
</dbReference>
<feature type="compositionally biased region" description="Basic and acidic residues" evidence="1">
    <location>
        <begin position="503"/>
        <end position="535"/>
    </location>
</feature>
<evidence type="ECO:0000256" key="1">
    <source>
        <dbReference type="SAM" id="MobiDB-lite"/>
    </source>
</evidence>
<comment type="caution">
    <text evidence="3">The sequence shown here is derived from an EMBL/GenBank/DDBJ whole genome shotgun (WGS) entry which is preliminary data.</text>
</comment>
<dbReference type="Proteomes" id="UP001346869">
    <property type="component" value="Unassembled WGS sequence"/>
</dbReference>
<dbReference type="SUPFAM" id="SSF47391">
    <property type="entry name" value="Dimerization-anchoring domain of cAMP-dependent PK regulatory subunit"/>
    <property type="match status" value="1"/>
</dbReference>
<dbReference type="GO" id="GO:0005516">
    <property type="term" value="F:calmodulin binding"/>
    <property type="evidence" value="ECO:0007669"/>
    <property type="project" value="TreeGrafter"/>
</dbReference>
<feature type="region of interest" description="Disordered" evidence="1">
    <location>
        <begin position="412"/>
        <end position="630"/>
    </location>
</feature>
<organism evidence="3 4">
    <name type="scientific">Eleginops maclovinus</name>
    <name type="common">Patagonian blennie</name>
    <name type="synonym">Eleginus maclovinus</name>
    <dbReference type="NCBI Taxonomy" id="56733"/>
    <lineage>
        <taxon>Eukaryota</taxon>
        <taxon>Metazoa</taxon>
        <taxon>Chordata</taxon>
        <taxon>Craniata</taxon>
        <taxon>Vertebrata</taxon>
        <taxon>Euteleostomi</taxon>
        <taxon>Actinopterygii</taxon>
        <taxon>Neopterygii</taxon>
        <taxon>Teleostei</taxon>
        <taxon>Neoteleostei</taxon>
        <taxon>Acanthomorphata</taxon>
        <taxon>Eupercaria</taxon>
        <taxon>Perciformes</taxon>
        <taxon>Notothenioidei</taxon>
        <taxon>Eleginopidae</taxon>
        <taxon>Eleginops</taxon>
    </lineage>
</organism>
<evidence type="ECO:0000313" key="3">
    <source>
        <dbReference type="EMBL" id="KAK5868619.1"/>
    </source>
</evidence>
<evidence type="ECO:0000313" key="4">
    <source>
        <dbReference type="Proteomes" id="UP001346869"/>
    </source>
</evidence>
<dbReference type="InterPro" id="IPR047579">
    <property type="entry name" value="DD_CABYR_SP17"/>
</dbReference>
<feature type="compositionally biased region" description="Basic and acidic residues" evidence="1">
    <location>
        <begin position="413"/>
        <end position="459"/>
    </location>
</feature>
<feature type="region of interest" description="Disordered" evidence="1">
    <location>
        <begin position="279"/>
        <end position="350"/>
    </location>
</feature>
<feature type="compositionally biased region" description="Basic and acidic residues" evidence="1">
    <location>
        <begin position="300"/>
        <end position="310"/>
    </location>
</feature>
<evidence type="ECO:0000259" key="2">
    <source>
        <dbReference type="SMART" id="SM00394"/>
    </source>
</evidence>
<feature type="compositionally biased region" description="Basic and acidic residues" evidence="1">
    <location>
        <begin position="80"/>
        <end position="97"/>
    </location>
</feature>